<gene>
    <name evidence="1" type="ORF">METZ01_LOCUS113722</name>
</gene>
<evidence type="ECO:0000313" key="1">
    <source>
        <dbReference type="EMBL" id="SVA60868.1"/>
    </source>
</evidence>
<reference evidence="1" key="1">
    <citation type="submission" date="2018-05" db="EMBL/GenBank/DDBJ databases">
        <authorList>
            <person name="Lanie J.A."/>
            <person name="Ng W.-L."/>
            <person name="Kazmierczak K.M."/>
            <person name="Andrzejewski T.M."/>
            <person name="Davidsen T.M."/>
            <person name="Wayne K.J."/>
            <person name="Tettelin H."/>
            <person name="Glass J.I."/>
            <person name="Rusch D."/>
            <person name="Podicherti R."/>
            <person name="Tsui H.-C.T."/>
            <person name="Winkler M.E."/>
        </authorList>
    </citation>
    <scope>NUCLEOTIDE SEQUENCE</scope>
</reference>
<organism evidence="1">
    <name type="scientific">marine metagenome</name>
    <dbReference type="NCBI Taxonomy" id="408172"/>
    <lineage>
        <taxon>unclassified sequences</taxon>
        <taxon>metagenomes</taxon>
        <taxon>ecological metagenomes</taxon>
    </lineage>
</organism>
<sequence>VNGWVQTNPVEYYIFKPTPYVIILGTRKSCKHLSNIQVKT</sequence>
<name>A0A381X872_9ZZZZ</name>
<dbReference type="AlphaFoldDB" id="A0A381X872"/>
<accession>A0A381X872</accession>
<protein>
    <submittedName>
        <fullName evidence="1">Uncharacterized protein</fullName>
    </submittedName>
</protein>
<feature type="non-terminal residue" evidence="1">
    <location>
        <position position="40"/>
    </location>
</feature>
<proteinExistence type="predicted"/>
<feature type="non-terminal residue" evidence="1">
    <location>
        <position position="1"/>
    </location>
</feature>
<dbReference type="EMBL" id="UINC01014231">
    <property type="protein sequence ID" value="SVA60868.1"/>
    <property type="molecule type" value="Genomic_DNA"/>
</dbReference>